<keyword evidence="2" id="KW-1185">Reference proteome</keyword>
<organism evidence="1 2">
    <name type="scientific">Brucella thiophenivorans</name>
    <dbReference type="NCBI Taxonomy" id="571255"/>
    <lineage>
        <taxon>Bacteria</taxon>
        <taxon>Pseudomonadati</taxon>
        <taxon>Pseudomonadota</taxon>
        <taxon>Alphaproteobacteria</taxon>
        <taxon>Hyphomicrobiales</taxon>
        <taxon>Brucellaceae</taxon>
        <taxon>Brucella/Ochrobactrum group</taxon>
        <taxon>Brucella</taxon>
    </lineage>
</organism>
<dbReference type="Proteomes" id="UP000215590">
    <property type="component" value="Unassembled WGS sequence"/>
</dbReference>
<protein>
    <submittedName>
        <fullName evidence="1">Uncharacterized protein</fullName>
    </submittedName>
</protein>
<dbReference type="AlphaFoldDB" id="A0A256G389"/>
<sequence length="46" mass="5208">MIKLLFKRLIAEIPHMKAGFVIRDNSSSISENIYAKIQGVKSFLSL</sequence>
<reference evidence="1 2" key="1">
    <citation type="submission" date="2017-07" db="EMBL/GenBank/DDBJ databases">
        <title>Phylogenetic study on the rhizospheric bacterium Ochrobactrum sp. A44.</title>
        <authorList>
            <person name="Krzyzanowska D.M."/>
            <person name="Ossowicki A."/>
            <person name="Rajewska M."/>
            <person name="Maciag T."/>
            <person name="Kaczynski Z."/>
            <person name="Czerwicka M."/>
            <person name="Jafra S."/>
        </authorList>
    </citation>
    <scope>NUCLEOTIDE SEQUENCE [LARGE SCALE GENOMIC DNA]</scope>
    <source>
        <strain evidence="1 2">DSM 7216</strain>
    </source>
</reference>
<dbReference type="EMBL" id="NNRJ01000012">
    <property type="protein sequence ID" value="OYR21121.1"/>
    <property type="molecule type" value="Genomic_DNA"/>
</dbReference>
<accession>A0A256G389</accession>
<evidence type="ECO:0000313" key="1">
    <source>
        <dbReference type="EMBL" id="OYR21121.1"/>
    </source>
</evidence>
<name>A0A256G389_9HYPH</name>
<comment type="caution">
    <text evidence="1">The sequence shown here is derived from an EMBL/GenBank/DDBJ whole genome shotgun (WGS) entry which is preliminary data.</text>
</comment>
<evidence type="ECO:0000313" key="2">
    <source>
        <dbReference type="Proteomes" id="UP000215590"/>
    </source>
</evidence>
<gene>
    <name evidence="1" type="ORF">CEV31_0742</name>
</gene>
<proteinExistence type="predicted"/>